<evidence type="ECO:0000259" key="2">
    <source>
        <dbReference type="Pfam" id="PF04773"/>
    </source>
</evidence>
<dbReference type="InterPro" id="IPR012373">
    <property type="entry name" value="Ferrdict_sens_TM"/>
</dbReference>
<dbReference type="GO" id="GO:0016989">
    <property type="term" value="F:sigma factor antagonist activity"/>
    <property type="evidence" value="ECO:0007669"/>
    <property type="project" value="TreeGrafter"/>
</dbReference>
<organism evidence="4 7">
    <name type="scientific">Bacteroides uniformis</name>
    <dbReference type="NCBI Taxonomy" id="820"/>
    <lineage>
        <taxon>Bacteria</taxon>
        <taxon>Pseudomonadati</taxon>
        <taxon>Bacteroidota</taxon>
        <taxon>Bacteroidia</taxon>
        <taxon>Bacteroidales</taxon>
        <taxon>Bacteroidaceae</taxon>
        <taxon>Bacteroides</taxon>
    </lineage>
</organism>
<name>A0A396EPK2_BACUN</name>
<comment type="caution">
    <text evidence="4">The sequence shown here is derived from an EMBL/GenBank/DDBJ whole genome shotgun (WGS) entry which is preliminary data.</text>
</comment>
<dbReference type="Proteomes" id="UP000260759">
    <property type="component" value="Unassembled WGS sequence"/>
</dbReference>
<dbReference type="EMBL" id="QSHA01000010">
    <property type="protein sequence ID" value="RHB71501.1"/>
    <property type="molecule type" value="Genomic_DNA"/>
</dbReference>
<evidence type="ECO:0000259" key="3">
    <source>
        <dbReference type="Pfam" id="PF16344"/>
    </source>
</evidence>
<dbReference type="PANTHER" id="PTHR30273:SF2">
    <property type="entry name" value="PROTEIN FECR"/>
    <property type="match status" value="1"/>
</dbReference>
<dbReference type="Proteomes" id="UP000283680">
    <property type="component" value="Unassembled WGS sequence"/>
</dbReference>
<dbReference type="EMBL" id="QSVA01000016">
    <property type="protein sequence ID" value="RGN91654.1"/>
    <property type="molecule type" value="Genomic_DNA"/>
</dbReference>
<dbReference type="Gene3D" id="2.60.120.1440">
    <property type="match status" value="1"/>
</dbReference>
<feature type="domain" description="FecR protein" evidence="2">
    <location>
        <begin position="86"/>
        <end position="180"/>
    </location>
</feature>
<feature type="transmembrane region" description="Helical" evidence="1">
    <location>
        <begin position="51"/>
        <end position="74"/>
    </location>
</feature>
<dbReference type="EMBL" id="QRTH01000009">
    <property type="protein sequence ID" value="RGQ48775.1"/>
    <property type="molecule type" value="Genomic_DNA"/>
</dbReference>
<evidence type="ECO:0000313" key="6">
    <source>
        <dbReference type="EMBL" id="RHB71501.1"/>
    </source>
</evidence>
<dbReference type="Proteomes" id="UP000286114">
    <property type="component" value="Unassembled WGS sequence"/>
</dbReference>
<dbReference type="Gene3D" id="3.55.50.30">
    <property type="match status" value="1"/>
</dbReference>
<evidence type="ECO:0000256" key="1">
    <source>
        <dbReference type="SAM" id="Phobius"/>
    </source>
</evidence>
<evidence type="ECO:0000313" key="5">
    <source>
        <dbReference type="EMBL" id="RGQ48775.1"/>
    </source>
</evidence>
<evidence type="ECO:0000313" key="4">
    <source>
        <dbReference type="EMBL" id="RGN91654.1"/>
    </source>
</evidence>
<dbReference type="AlphaFoldDB" id="A0A396EPK2"/>
<protein>
    <submittedName>
        <fullName evidence="4">FecR family protein</fullName>
    </submittedName>
</protein>
<dbReference type="InterPro" id="IPR032508">
    <property type="entry name" value="FecR_C"/>
</dbReference>
<keyword evidence="1" id="KW-0472">Membrane</keyword>
<evidence type="ECO:0000313" key="9">
    <source>
        <dbReference type="Proteomes" id="UP000286114"/>
    </source>
</evidence>
<reference evidence="7 8" key="1">
    <citation type="submission" date="2018-08" db="EMBL/GenBank/DDBJ databases">
        <title>A genome reference for cultivated species of the human gut microbiota.</title>
        <authorList>
            <person name="Zou Y."/>
            <person name="Xue W."/>
            <person name="Luo G."/>
        </authorList>
    </citation>
    <scope>NUCLEOTIDE SEQUENCE [LARGE SCALE GENOMIC DNA]</scope>
    <source>
        <strain evidence="5 8">AF28-11</strain>
        <strain evidence="6 9">AM39-1</strain>
        <strain evidence="4 7">OM03-4</strain>
    </source>
</reference>
<evidence type="ECO:0000313" key="8">
    <source>
        <dbReference type="Proteomes" id="UP000283680"/>
    </source>
</evidence>
<dbReference type="FunFam" id="2.60.120.1440:FF:000001">
    <property type="entry name" value="Putative anti-sigma factor"/>
    <property type="match status" value="1"/>
</dbReference>
<dbReference type="RefSeq" id="WP_117588973.1">
    <property type="nucleotide sequence ID" value="NZ_BAABZM010000003.1"/>
</dbReference>
<sequence>MEKLDSDLLFRKAQALGDDIREMESIDVAKAFERTQQLIRKKRGRQMYDSLMRYAAFLTLPLLMISLTLGYLYFSGPEAVDCYAEVTAAKGSVIRYELPDHSVAWLNAGSTLRYPIVFRKDNRSVELKGEAYFEVQADKKRPFYVNTLDGLSVYVYGTKFNVAAYEDEELIGTVLEKGKVNVVTPNQETMELLPGEQLLYNRNSRKWIKNKVDVYEKVAWKDGKLIFRNATLEEIFKRLSRHFNVDIEFDNRLGKEYKYRATFHKETLQQILDYLAKSAALKWRVEDAAQQADDTLTKARIIVNLY</sequence>
<evidence type="ECO:0000313" key="7">
    <source>
        <dbReference type="Proteomes" id="UP000260759"/>
    </source>
</evidence>
<keyword evidence="1" id="KW-0812">Transmembrane</keyword>
<dbReference type="Pfam" id="PF16344">
    <property type="entry name" value="FecR_C"/>
    <property type="match status" value="1"/>
</dbReference>
<accession>A0A396EPK2</accession>
<gene>
    <name evidence="6" type="ORF">DW873_13765</name>
    <name evidence="5" type="ORF">DWY92_16100</name>
    <name evidence="4" type="ORF">DXB37_15870</name>
</gene>
<dbReference type="PANTHER" id="PTHR30273">
    <property type="entry name" value="PERIPLASMIC SIGNAL SENSOR AND SIGMA FACTOR ACTIVATOR FECR-RELATED"/>
    <property type="match status" value="1"/>
</dbReference>
<proteinExistence type="predicted"/>
<keyword evidence="1" id="KW-1133">Transmembrane helix</keyword>
<dbReference type="Pfam" id="PF04773">
    <property type="entry name" value="FecR"/>
    <property type="match status" value="1"/>
</dbReference>
<feature type="domain" description="Protein FecR C-terminal" evidence="3">
    <location>
        <begin position="224"/>
        <end position="287"/>
    </location>
</feature>
<dbReference type="PIRSF" id="PIRSF018266">
    <property type="entry name" value="FecR"/>
    <property type="match status" value="1"/>
</dbReference>
<dbReference type="InterPro" id="IPR006860">
    <property type="entry name" value="FecR"/>
</dbReference>